<reference evidence="1" key="2">
    <citation type="journal article" date="2014" name="ISME J.">
        <title>Microbial stratification in low pH oxic and suboxic macroscopic growths along an acid mine drainage.</title>
        <authorList>
            <person name="Mendez-Garcia C."/>
            <person name="Mesa V."/>
            <person name="Sprenger R.R."/>
            <person name="Richter M."/>
            <person name="Diez M.S."/>
            <person name="Solano J."/>
            <person name="Bargiela R."/>
            <person name="Golyshina O.V."/>
            <person name="Manteca A."/>
            <person name="Ramos J.L."/>
            <person name="Gallego J.R."/>
            <person name="Llorente I."/>
            <person name="Martins Dos Santos V.A."/>
            <person name="Jensen O.N."/>
            <person name="Pelaez A.I."/>
            <person name="Sanchez J."/>
            <person name="Ferrer M."/>
        </authorList>
    </citation>
    <scope>NUCLEOTIDE SEQUENCE</scope>
</reference>
<protein>
    <submittedName>
        <fullName evidence="1">Uncharacterized protein</fullName>
    </submittedName>
</protein>
<feature type="non-terminal residue" evidence="1">
    <location>
        <position position="73"/>
    </location>
</feature>
<dbReference type="EMBL" id="AUZY01000146">
    <property type="protein sequence ID" value="EQD79473.1"/>
    <property type="molecule type" value="Genomic_DNA"/>
</dbReference>
<name>T1CDE7_9ZZZZ</name>
<evidence type="ECO:0000313" key="1">
    <source>
        <dbReference type="EMBL" id="EQD79473.1"/>
    </source>
</evidence>
<gene>
    <name evidence="1" type="ORF">B1B_00193</name>
</gene>
<accession>T1CDE7</accession>
<comment type="caution">
    <text evidence="1">The sequence shown here is derived from an EMBL/GenBank/DDBJ whole genome shotgun (WGS) entry which is preliminary data.</text>
</comment>
<organism evidence="1">
    <name type="scientific">mine drainage metagenome</name>
    <dbReference type="NCBI Taxonomy" id="410659"/>
    <lineage>
        <taxon>unclassified sequences</taxon>
        <taxon>metagenomes</taxon>
        <taxon>ecological metagenomes</taxon>
    </lineage>
</organism>
<reference evidence="1" key="1">
    <citation type="submission" date="2013-08" db="EMBL/GenBank/DDBJ databases">
        <authorList>
            <person name="Mendez C."/>
            <person name="Richter M."/>
            <person name="Ferrer M."/>
            <person name="Sanchez J."/>
        </authorList>
    </citation>
    <scope>NUCLEOTIDE SEQUENCE</scope>
</reference>
<dbReference type="AlphaFoldDB" id="T1CDE7"/>
<sequence length="73" mass="8131">MVRQAVREVLGRERPGLGLALSDLPPGVGAYWPVTGNLIVLNEGLLKVMRRMATSPLEFNAFIYVLLAHEYLH</sequence>
<proteinExistence type="predicted"/>